<dbReference type="Proteomes" id="UP001054889">
    <property type="component" value="Unassembled WGS sequence"/>
</dbReference>
<protein>
    <submittedName>
        <fullName evidence="2">Uncharacterized protein</fullName>
    </submittedName>
</protein>
<evidence type="ECO:0000313" key="2">
    <source>
        <dbReference type="EMBL" id="GJN19932.1"/>
    </source>
</evidence>
<dbReference type="PROSITE" id="PS50088">
    <property type="entry name" value="ANK_REPEAT"/>
    <property type="match status" value="2"/>
</dbReference>
<dbReference type="SUPFAM" id="SSF48403">
    <property type="entry name" value="Ankyrin repeat"/>
    <property type="match status" value="1"/>
</dbReference>
<dbReference type="PANTHER" id="PTHR22677">
    <property type="entry name" value="ANKYRIN REPEAT DOMAIN-CONTAINING PROTEIN 60"/>
    <property type="match status" value="1"/>
</dbReference>
<dbReference type="Pfam" id="PF13637">
    <property type="entry name" value="Ank_4"/>
    <property type="match status" value="1"/>
</dbReference>
<dbReference type="EMBL" id="BQKI01000074">
    <property type="protein sequence ID" value="GJN19932.1"/>
    <property type="molecule type" value="Genomic_DNA"/>
</dbReference>
<dbReference type="InterPro" id="IPR002110">
    <property type="entry name" value="Ankyrin_rpt"/>
</dbReference>
<evidence type="ECO:0000313" key="3">
    <source>
        <dbReference type="Proteomes" id="UP001054889"/>
    </source>
</evidence>
<dbReference type="AlphaFoldDB" id="A0AAV5EBL5"/>
<dbReference type="Gene3D" id="1.25.40.20">
    <property type="entry name" value="Ankyrin repeat-containing domain"/>
    <property type="match status" value="1"/>
</dbReference>
<proteinExistence type="predicted"/>
<accession>A0AAV5EBL5</accession>
<feature type="repeat" description="ANK" evidence="1">
    <location>
        <begin position="44"/>
        <end position="76"/>
    </location>
</feature>
<dbReference type="PROSITE" id="PS50297">
    <property type="entry name" value="ANK_REP_REGION"/>
    <property type="match status" value="2"/>
</dbReference>
<sequence length="179" mass="19019">MGNSLGCSASGERLVSAARDGDAVEAQMLLELSPALARYSTFGGLNTPLHFAAAKGHLDIVTLLLEKGADVNARNYCGQVARADYLSGRTALHFAAHDGFVRCVRLLLADFVPGVALEEIATSTVDGGDSQANNGSSPNSSLGQKFNESSWQYSFALCSWWREPGMLRGKVMSQSSIAF</sequence>
<dbReference type="PANTHER" id="PTHR22677:SF4">
    <property type="entry name" value="USHER SYNDROME TYPE-1G PROTEIN-LIKE PROTEIN"/>
    <property type="match status" value="1"/>
</dbReference>
<keyword evidence="3" id="KW-1185">Reference proteome</keyword>
<feature type="repeat" description="ANK" evidence="1">
    <location>
        <begin position="87"/>
        <end position="108"/>
    </location>
</feature>
<dbReference type="SMART" id="SM00248">
    <property type="entry name" value="ANK"/>
    <property type="match status" value="2"/>
</dbReference>
<keyword evidence="1" id="KW-0040">ANK repeat</keyword>
<comment type="caution">
    <text evidence="2">The sequence shown here is derived from an EMBL/GenBank/DDBJ whole genome shotgun (WGS) entry which is preliminary data.</text>
</comment>
<reference evidence="2" key="1">
    <citation type="journal article" date="2018" name="DNA Res.">
        <title>Multiple hybrid de novo genome assembly of finger millet, an orphan allotetraploid crop.</title>
        <authorList>
            <person name="Hatakeyama M."/>
            <person name="Aluri S."/>
            <person name="Balachadran M.T."/>
            <person name="Sivarajan S.R."/>
            <person name="Patrignani A."/>
            <person name="Gruter S."/>
            <person name="Poveda L."/>
            <person name="Shimizu-Inatsugi R."/>
            <person name="Baeten J."/>
            <person name="Francoijs K.J."/>
            <person name="Nataraja K.N."/>
            <person name="Reddy Y.A.N."/>
            <person name="Phadnis S."/>
            <person name="Ravikumar R.L."/>
            <person name="Schlapbach R."/>
            <person name="Sreeman S.M."/>
            <person name="Shimizu K.K."/>
        </authorList>
    </citation>
    <scope>NUCLEOTIDE SEQUENCE</scope>
</reference>
<reference evidence="2" key="2">
    <citation type="submission" date="2021-12" db="EMBL/GenBank/DDBJ databases">
        <title>Resequencing data analysis of finger millet.</title>
        <authorList>
            <person name="Hatakeyama M."/>
            <person name="Aluri S."/>
            <person name="Balachadran M.T."/>
            <person name="Sivarajan S.R."/>
            <person name="Poveda L."/>
            <person name="Shimizu-Inatsugi R."/>
            <person name="Schlapbach R."/>
            <person name="Sreeman S.M."/>
            <person name="Shimizu K.K."/>
        </authorList>
    </citation>
    <scope>NUCLEOTIDE SEQUENCE</scope>
</reference>
<name>A0AAV5EBL5_ELECO</name>
<dbReference type="InterPro" id="IPR036770">
    <property type="entry name" value="Ankyrin_rpt-contain_sf"/>
</dbReference>
<organism evidence="2 3">
    <name type="scientific">Eleusine coracana subsp. coracana</name>
    <dbReference type="NCBI Taxonomy" id="191504"/>
    <lineage>
        <taxon>Eukaryota</taxon>
        <taxon>Viridiplantae</taxon>
        <taxon>Streptophyta</taxon>
        <taxon>Embryophyta</taxon>
        <taxon>Tracheophyta</taxon>
        <taxon>Spermatophyta</taxon>
        <taxon>Magnoliopsida</taxon>
        <taxon>Liliopsida</taxon>
        <taxon>Poales</taxon>
        <taxon>Poaceae</taxon>
        <taxon>PACMAD clade</taxon>
        <taxon>Chloridoideae</taxon>
        <taxon>Cynodonteae</taxon>
        <taxon>Eleusininae</taxon>
        <taxon>Eleusine</taxon>
    </lineage>
</organism>
<evidence type="ECO:0000256" key="1">
    <source>
        <dbReference type="PROSITE-ProRule" id="PRU00023"/>
    </source>
</evidence>
<gene>
    <name evidence="2" type="primary">gb07250</name>
    <name evidence="2" type="ORF">PR202_gb07250</name>
</gene>
<dbReference type="InterPro" id="IPR039323">
    <property type="entry name" value="ANKRD_45/46/60"/>
</dbReference>